<dbReference type="Proteomes" id="UP001431963">
    <property type="component" value="Unassembled WGS sequence"/>
</dbReference>
<sequence length="277" mass="31382">MHQYHFITGLPRSGSTLLGGILRQNPRFHAGMTSPVGALVQAAIRTASGQEVSVMMTEDKCARLVRGIFDAYYDDAGAADVIFDTNRQWSANLPLLAQVMPQARVIACVRNPAWVVDSVEQIVRANPLRLSRIFGDGERATVFSRVEAIMRPDRLVGFALQALKEAYFGAEAGRMLLVEYDILCQRPRETLQLIYQFIGEPWFEHDFEAVDYDAEEFDTRMNTPGLHRVKRRVEWTPRDTILPPDVFQNLAELAFWRAAHKTRAHRITQSQEPPAQA</sequence>
<keyword evidence="1" id="KW-0808">Transferase</keyword>
<reference evidence="1" key="1">
    <citation type="submission" date="2024-02" db="EMBL/GenBank/DDBJ databases">
        <title>Genome sequences of strain Gemmobacter sp. JM10B15.</title>
        <authorList>
            <person name="Zhang M."/>
        </authorList>
    </citation>
    <scope>NUCLEOTIDE SEQUENCE</scope>
    <source>
        <strain evidence="1">JM10B15</strain>
    </source>
</reference>
<dbReference type="RefSeq" id="WP_335425533.1">
    <property type="nucleotide sequence ID" value="NZ_JBALHR010000029.1"/>
</dbReference>
<dbReference type="GO" id="GO:0016740">
    <property type="term" value="F:transferase activity"/>
    <property type="evidence" value="ECO:0007669"/>
    <property type="project" value="UniProtKB-KW"/>
</dbReference>
<dbReference type="Pfam" id="PF13469">
    <property type="entry name" value="Sulfotransfer_3"/>
    <property type="match status" value="1"/>
</dbReference>
<accession>A0ABU8C0N4</accession>
<evidence type="ECO:0000313" key="1">
    <source>
        <dbReference type="EMBL" id="MEH7830496.1"/>
    </source>
</evidence>
<dbReference type="SUPFAM" id="SSF52540">
    <property type="entry name" value="P-loop containing nucleoside triphosphate hydrolases"/>
    <property type="match status" value="1"/>
</dbReference>
<dbReference type="EMBL" id="JBALHR010000029">
    <property type="protein sequence ID" value="MEH7830496.1"/>
    <property type="molecule type" value="Genomic_DNA"/>
</dbReference>
<organism evidence="1 2">
    <name type="scientific">Gemmobacter denitrificans</name>
    <dbReference type="NCBI Taxonomy" id="3123040"/>
    <lineage>
        <taxon>Bacteria</taxon>
        <taxon>Pseudomonadati</taxon>
        <taxon>Pseudomonadota</taxon>
        <taxon>Alphaproteobacteria</taxon>
        <taxon>Rhodobacterales</taxon>
        <taxon>Paracoccaceae</taxon>
        <taxon>Gemmobacter</taxon>
    </lineage>
</organism>
<dbReference type="InterPro" id="IPR027417">
    <property type="entry name" value="P-loop_NTPase"/>
</dbReference>
<name>A0ABU8C0N4_9RHOB</name>
<dbReference type="EC" id="2.8.2.-" evidence="1"/>
<comment type="caution">
    <text evidence="1">The sequence shown here is derived from an EMBL/GenBank/DDBJ whole genome shotgun (WGS) entry which is preliminary data.</text>
</comment>
<gene>
    <name evidence="1" type="ORF">V6590_20295</name>
</gene>
<evidence type="ECO:0000313" key="2">
    <source>
        <dbReference type="Proteomes" id="UP001431963"/>
    </source>
</evidence>
<proteinExistence type="predicted"/>
<protein>
    <submittedName>
        <fullName evidence="1">Sulfotransferase</fullName>
        <ecNumber evidence="1">2.8.2.-</ecNumber>
    </submittedName>
</protein>
<dbReference type="Gene3D" id="3.40.50.300">
    <property type="entry name" value="P-loop containing nucleotide triphosphate hydrolases"/>
    <property type="match status" value="1"/>
</dbReference>
<keyword evidence="2" id="KW-1185">Reference proteome</keyword>